<feature type="chain" id="PRO_5042816803" description="Fibronectin type-III domain-containing protein" evidence="2">
    <location>
        <begin position="23"/>
        <end position="691"/>
    </location>
</feature>
<dbReference type="PANTHER" id="PTHR13817">
    <property type="entry name" value="TITIN"/>
    <property type="match status" value="1"/>
</dbReference>
<dbReference type="RefSeq" id="WP_254089575.1">
    <property type="nucleotide sequence ID" value="NZ_JAHESC010000007.1"/>
</dbReference>
<evidence type="ECO:0000256" key="1">
    <source>
        <dbReference type="ARBA" id="ARBA00022737"/>
    </source>
</evidence>
<feature type="domain" description="Fibronectin type-III" evidence="3">
    <location>
        <begin position="505"/>
        <end position="603"/>
    </location>
</feature>
<proteinExistence type="predicted"/>
<accession>A0AAP2D6S5</accession>
<evidence type="ECO:0000313" key="4">
    <source>
        <dbReference type="EMBL" id="MBT1686334.1"/>
    </source>
</evidence>
<keyword evidence="2" id="KW-0732">Signal</keyword>
<keyword evidence="1" id="KW-0677">Repeat</keyword>
<gene>
    <name evidence="4" type="ORF">KK078_07200</name>
</gene>
<dbReference type="Gene3D" id="2.60.40.10">
    <property type="entry name" value="Immunoglobulins"/>
    <property type="match status" value="5"/>
</dbReference>
<sequence length="691" mass="77059">MPSRIKGFFIGMLILSAMHAAAQDSVRVADRSDAIGVIARPSADSITLRWAPLNFRDWTTANKYGYYVERFTLVRNGKLVRPVERKALTSAPLKPLPEAAWEKFVNDKYGLVAAQALYGETFELNIEQSDITQIVNKAKENDQRFSIALFCADMSPAVAKAQGLYWSDKQIEKNVKYLYRISVITPTDTLRGSVFIEPSQKYQLPALTDVTGETAGNVVTLRWNELEYASLYTTYSIERSEDGKTFTDITDIAGVALSKKGAESKYQYAVDTLASLGKEYSYRIRGRTPFGESGPISNIVKVKGSKVVTSSVFITSALSSDNKTVDLQWEFPEADNDALAGFEVTRSAKSSGPYKTIHKDILPPASRVFKDTSPQQSNYYKVKAKTLDGTEILSMPFLAMLVDSVPPVQPVGLKGKVDDAGNVSISWKPNPDLDILGYRVYRAYYQSEEFSLKTGEPVRDTVFTDKVELKSLNEKIHYRVMAIDRNQNHSMLSEILSLALPDKVPPMPPVWLPVQSTKEGVVLRWAPSGSQDVVKYEVYRKGDQGQWIRLAAKAAGTDTLYTYTDQNLQNSTVQYYTVVAVDEAGLESPPGQVMTGFRLTGPKPPVTVRTPTIDRTNKKITLNWSYEEQHVTAYRVYKRTSEEAPILYRTVKGKSFTDSGMVAGKKYSYQVMAVFENGALSDMGKVIVLEF</sequence>
<dbReference type="SUPFAM" id="SSF49265">
    <property type="entry name" value="Fibronectin type III"/>
    <property type="match status" value="3"/>
</dbReference>
<dbReference type="InterPro" id="IPR013783">
    <property type="entry name" value="Ig-like_fold"/>
</dbReference>
<reference evidence="4 5" key="1">
    <citation type="submission" date="2021-05" db="EMBL/GenBank/DDBJ databases">
        <title>A Polyphasic approach of four new species of the genus Ohtaekwangia: Ohtaekwangia histidinii sp. nov., Ohtaekwangia cretensis sp. nov., Ohtaekwangia indiensis sp. nov., Ohtaekwangia reichenbachii sp. nov. from diverse environment.</title>
        <authorList>
            <person name="Octaviana S."/>
        </authorList>
    </citation>
    <scope>NUCLEOTIDE SEQUENCE [LARGE SCALE GENOMIC DNA]</scope>
    <source>
        <strain evidence="4 5">PWU37</strain>
    </source>
</reference>
<dbReference type="InterPro" id="IPR050964">
    <property type="entry name" value="Striated_Muscle_Regulatory"/>
</dbReference>
<dbReference type="SMART" id="SM00060">
    <property type="entry name" value="FN3"/>
    <property type="match status" value="4"/>
</dbReference>
<dbReference type="CDD" id="cd00063">
    <property type="entry name" value="FN3"/>
    <property type="match status" value="2"/>
</dbReference>
<evidence type="ECO:0000313" key="5">
    <source>
        <dbReference type="Proteomes" id="UP001319180"/>
    </source>
</evidence>
<organism evidence="4 5">
    <name type="scientific">Dawidia soli</name>
    <dbReference type="NCBI Taxonomy" id="2782352"/>
    <lineage>
        <taxon>Bacteria</taxon>
        <taxon>Pseudomonadati</taxon>
        <taxon>Bacteroidota</taxon>
        <taxon>Cytophagia</taxon>
        <taxon>Cytophagales</taxon>
        <taxon>Chryseotaleaceae</taxon>
        <taxon>Dawidia</taxon>
    </lineage>
</organism>
<evidence type="ECO:0000256" key="2">
    <source>
        <dbReference type="SAM" id="SignalP"/>
    </source>
</evidence>
<evidence type="ECO:0000259" key="3">
    <source>
        <dbReference type="PROSITE" id="PS50853"/>
    </source>
</evidence>
<dbReference type="PROSITE" id="PS50853">
    <property type="entry name" value="FN3"/>
    <property type="match status" value="2"/>
</dbReference>
<protein>
    <recommendedName>
        <fullName evidence="3">Fibronectin type-III domain-containing protein</fullName>
    </recommendedName>
</protein>
<name>A0AAP2D6S5_9BACT</name>
<comment type="caution">
    <text evidence="4">The sequence shown here is derived from an EMBL/GenBank/DDBJ whole genome shotgun (WGS) entry which is preliminary data.</text>
</comment>
<feature type="domain" description="Fibronectin type-III" evidence="3">
    <location>
        <begin position="604"/>
        <end position="691"/>
    </location>
</feature>
<feature type="signal peptide" evidence="2">
    <location>
        <begin position="1"/>
        <end position="22"/>
    </location>
</feature>
<dbReference type="EMBL" id="JAHESC010000007">
    <property type="protein sequence ID" value="MBT1686334.1"/>
    <property type="molecule type" value="Genomic_DNA"/>
</dbReference>
<dbReference type="InterPro" id="IPR003961">
    <property type="entry name" value="FN3_dom"/>
</dbReference>
<dbReference type="PANTHER" id="PTHR13817:SF73">
    <property type="entry name" value="FIBRONECTIN TYPE-III DOMAIN-CONTAINING PROTEIN"/>
    <property type="match status" value="1"/>
</dbReference>
<dbReference type="AlphaFoldDB" id="A0AAP2D6S5"/>
<dbReference type="Proteomes" id="UP001319180">
    <property type="component" value="Unassembled WGS sequence"/>
</dbReference>
<dbReference type="InterPro" id="IPR036116">
    <property type="entry name" value="FN3_sf"/>
</dbReference>
<keyword evidence="5" id="KW-1185">Reference proteome</keyword>